<sequence>MINSKNSALYRTIPFTVIRADSFLTRLKGLMFRRTPLEEGLLIVPCNSIHMCFMFFSIDVVFLTQNNEIIKVVENLKPWRFVPPVKGAHAVLELPVGAIRSSSIKVGEFINLQ</sequence>
<dbReference type="PANTHER" id="PTHR37953">
    <property type="entry name" value="UPF0127 PROTEIN MJ1496"/>
    <property type="match status" value="1"/>
</dbReference>
<dbReference type="Pfam" id="PF02643">
    <property type="entry name" value="DUF192"/>
    <property type="match status" value="1"/>
</dbReference>
<accession>A0A0J6FXQ4</accession>
<dbReference type="RefSeq" id="WP_048310282.1">
    <property type="nucleotide sequence ID" value="NZ_CP119526.1"/>
</dbReference>
<dbReference type="AlphaFoldDB" id="A0A0J6FXQ4"/>
<reference evidence="1" key="1">
    <citation type="submission" date="2015-06" db="EMBL/GenBank/DDBJ databases">
        <authorList>
            <person name="Liu B."/>
            <person name="Wang J."/>
            <person name="Zhu Y."/>
            <person name="Liu G."/>
            <person name="Chen Q."/>
            <person name="Zheng C."/>
            <person name="Che J."/>
            <person name="Ge C."/>
            <person name="Shi H."/>
            <person name="Pan Z."/>
            <person name="Liu X."/>
        </authorList>
    </citation>
    <scope>NUCLEOTIDE SEQUENCE [LARGE SCALE GENOMIC DNA]</scope>
    <source>
        <strain evidence="1">DSM 16346</strain>
    </source>
</reference>
<dbReference type="InterPro" id="IPR003795">
    <property type="entry name" value="DUF192"/>
</dbReference>
<comment type="caution">
    <text evidence="1">The sequence shown here is derived from an EMBL/GenBank/DDBJ whole genome shotgun (WGS) entry which is preliminary data.</text>
</comment>
<dbReference type="Gene3D" id="2.60.120.1140">
    <property type="entry name" value="Protein of unknown function DUF192"/>
    <property type="match status" value="1"/>
</dbReference>
<dbReference type="EMBL" id="LELK01000001">
    <property type="protein sequence ID" value="KMM39112.1"/>
    <property type="molecule type" value="Genomic_DNA"/>
</dbReference>
<organism evidence="1 2">
    <name type="scientific">Guptibacillus hwajinpoensis</name>
    <dbReference type="NCBI Taxonomy" id="208199"/>
    <lineage>
        <taxon>Bacteria</taxon>
        <taxon>Bacillati</taxon>
        <taxon>Bacillota</taxon>
        <taxon>Bacilli</taxon>
        <taxon>Bacillales</taxon>
        <taxon>Guptibacillaceae</taxon>
        <taxon>Guptibacillus</taxon>
    </lineage>
</organism>
<evidence type="ECO:0000313" key="2">
    <source>
        <dbReference type="Proteomes" id="UP000035996"/>
    </source>
</evidence>
<protein>
    <recommendedName>
        <fullName evidence="3">DUF192 domain-containing protein</fullName>
    </recommendedName>
</protein>
<name>A0A0J6FXQ4_9BACL</name>
<dbReference type="Proteomes" id="UP000035996">
    <property type="component" value="Unassembled WGS sequence"/>
</dbReference>
<gene>
    <name evidence="1" type="ORF">AB986_07740</name>
</gene>
<dbReference type="STRING" id="157733.AB986_07740"/>
<dbReference type="InterPro" id="IPR038695">
    <property type="entry name" value="Saro_0823-like_sf"/>
</dbReference>
<dbReference type="PANTHER" id="PTHR37953:SF1">
    <property type="entry name" value="UPF0127 PROTEIN MJ1496"/>
    <property type="match status" value="1"/>
</dbReference>
<evidence type="ECO:0008006" key="3">
    <source>
        <dbReference type="Google" id="ProtNLM"/>
    </source>
</evidence>
<dbReference type="OrthoDB" id="9813379at2"/>
<proteinExistence type="predicted"/>
<keyword evidence="2" id="KW-1185">Reference proteome</keyword>
<evidence type="ECO:0000313" key="1">
    <source>
        <dbReference type="EMBL" id="KMM39112.1"/>
    </source>
</evidence>